<organism evidence="1">
    <name type="scientific">Marseillevirus LCMAC103</name>
    <dbReference type="NCBI Taxonomy" id="2506604"/>
    <lineage>
        <taxon>Viruses</taxon>
        <taxon>Varidnaviria</taxon>
        <taxon>Bamfordvirae</taxon>
        <taxon>Nucleocytoviricota</taxon>
        <taxon>Megaviricetes</taxon>
        <taxon>Pimascovirales</taxon>
        <taxon>Pimascovirales incertae sedis</taxon>
        <taxon>Marseilleviridae</taxon>
    </lineage>
</organism>
<name>A0A481YUQ5_9VIRU</name>
<accession>A0A481YUQ5</accession>
<reference evidence="1" key="1">
    <citation type="journal article" date="2019" name="MBio">
        <title>Virus Genomes from Deep Sea Sediments Expand the Ocean Megavirome and Support Independent Origins of Viral Gigantism.</title>
        <authorList>
            <person name="Backstrom D."/>
            <person name="Yutin N."/>
            <person name="Jorgensen S.L."/>
            <person name="Dharamshi J."/>
            <person name="Homa F."/>
            <person name="Zaremba-Niedwiedzka K."/>
            <person name="Spang A."/>
            <person name="Wolf Y.I."/>
            <person name="Koonin E.V."/>
            <person name="Ettema T.J."/>
        </authorList>
    </citation>
    <scope>NUCLEOTIDE SEQUENCE</scope>
</reference>
<sequence length="138" mass="14278">MAHRDDEEDALLIAVFAEVEALGWSTVALEAIGERTADGRMAIAGFVFAEAAFVRGRVMGLGADVVGLGADAVPEESRAASRPARRAAIENIVGHIQELGWAVGTVYSAADLQVVGLFAGSDATVAEFYAEVPGVFAG</sequence>
<protein>
    <submittedName>
        <fullName evidence="1">Uncharacterized protein</fullName>
    </submittedName>
</protein>
<proteinExistence type="predicted"/>
<evidence type="ECO:0000313" key="1">
    <source>
        <dbReference type="EMBL" id="QBK86760.1"/>
    </source>
</evidence>
<gene>
    <name evidence="1" type="ORF">LCMAC103_00910</name>
</gene>
<dbReference type="EMBL" id="MK500336">
    <property type="protein sequence ID" value="QBK86760.1"/>
    <property type="molecule type" value="Genomic_DNA"/>
</dbReference>